<feature type="region of interest" description="Disordered" evidence="1">
    <location>
        <begin position="1"/>
        <end position="78"/>
    </location>
</feature>
<comment type="caution">
    <text evidence="2">The sequence shown here is derived from an EMBL/GenBank/DDBJ whole genome shotgun (WGS) entry which is preliminary data.</text>
</comment>
<protein>
    <submittedName>
        <fullName evidence="2">Uncharacterized protein</fullName>
    </submittedName>
</protein>
<accession>A0ABD0Y994</accession>
<dbReference type="AlphaFoldDB" id="A0ABD0Y994"/>
<reference evidence="2 3" key="1">
    <citation type="submission" date="2024-07" db="EMBL/GenBank/DDBJ databases">
        <title>Chromosome-level genome assembly of the water stick insect Ranatra chinensis (Heteroptera: Nepidae).</title>
        <authorList>
            <person name="Liu X."/>
        </authorList>
    </citation>
    <scope>NUCLEOTIDE SEQUENCE [LARGE SCALE GENOMIC DNA]</scope>
    <source>
        <strain evidence="2">Cailab_2021Rc</strain>
        <tissue evidence="2">Muscle</tissue>
    </source>
</reference>
<proteinExistence type="predicted"/>
<dbReference type="EMBL" id="JBFDAA010000021">
    <property type="protein sequence ID" value="KAL1114778.1"/>
    <property type="molecule type" value="Genomic_DNA"/>
</dbReference>
<evidence type="ECO:0000313" key="2">
    <source>
        <dbReference type="EMBL" id="KAL1114778.1"/>
    </source>
</evidence>
<evidence type="ECO:0000313" key="3">
    <source>
        <dbReference type="Proteomes" id="UP001558652"/>
    </source>
</evidence>
<organism evidence="2 3">
    <name type="scientific">Ranatra chinensis</name>
    <dbReference type="NCBI Taxonomy" id="642074"/>
    <lineage>
        <taxon>Eukaryota</taxon>
        <taxon>Metazoa</taxon>
        <taxon>Ecdysozoa</taxon>
        <taxon>Arthropoda</taxon>
        <taxon>Hexapoda</taxon>
        <taxon>Insecta</taxon>
        <taxon>Pterygota</taxon>
        <taxon>Neoptera</taxon>
        <taxon>Paraneoptera</taxon>
        <taxon>Hemiptera</taxon>
        <taxon>Heteroptera</taxon>
        <taxon>Panheteroptera</taxon>
        <taxon>Nepomorpha</taxon>
        <taxon>Nepidae</taxon>
        <taxon>Ranatrinae</taxon>
        <taxon>Ranatra</taxon>
    </lineage>
</organism>
<dbReference type="Proteomes" id="UP001558652">
    <property type="component" value="Unassembled WGS sequence"/>
</dbReference>
<name>A0ABD0Y994_9HEMI</name>
<feature type="compositionally biased region" description="Basic residues" evidence="1">
    <location>
        <begin position="49"/>
        <end position="64"/>
    </location>
</feature>
<evidence type="ECO:0000256" key="1">
    <source>
        <dbReference type="SAM" id="MobiDB-lite"/>
    </source>
</evidence>
<keyword evidence="3" id="KW-1185">Reference proteome</keyword>
<sequence>MNSKPSNGPSLLKQKKSSLPHVVAKGQDNQQKKSCSALIHSNEAIKLTGKLKNHERKIKKKAKSFKPEKPLQENGDMPIIIEHAQETDERTTEHDHKLKEIREKREKIKEGLYEKLLRDKPNCEYKNESKLTSPWMKEEKDGFKKIEHITHFRAEVDKQLQEKAICQANELQRDGNDYLKTIKVKDEIMQKDLDFKEFHC</sequence>
<gene>
    <name evidence="2" type="ORF">AAG570_007602</name>
</gene>